<feature type="region of interest" description="Disordered" evidence="1">
    <location>
        <begin position="180"/>
        <end position="206"/>
    </location>
</feature>
<sequence length="358" mass="39723">MRNVLLLFAVLAACALFAPSADAQQIMQAPLDAPSDAPLFAGGKDVFGRTPRCRACHAIVNALHMRLTPRLEELKRKEEKRKLGTGSAARKIEYGVYGDLIETQVGSVCSAGDLWRDRVVRKECEKIMNHEDEIVGIYNKWLKKGAPGKGEGGWNWNWEMCHRATEACPEELAMHELEEFDDDGAGEASERRYRSEQTPERGHETDGMLTVTAGSYYDVVVKDPAVNFLVYTAFPDPDGEHAEFHASIAPALAATQKLFDDAGLGDVFKIGMVNADNNDVPPPYGMVTKTPSVCLYPANNKGWPRYNTELNDGRLTPFDVLFFVGNTASETVAAKARELMKTTPDDVLRRKSWDHDEL</sequence>
<organism evidence="4">
    <name type="scientific">Micromonas pusilla (strain CCMP1545)</name>
    <name type="common">Picoplanktonic green alga</name>
    <dbReference type="NCBI Taxonomy" id="564608"/>
    <lineage>
        <taxon>Eukaryota</taxon>
        <taxon>Viridiplantae</taxon>
        <taxon>Chlorophyta</taxon>
        <taxon>Mamiellophyceae</taxon>
        <taxon>Mamiellales</taxon>
        <taxon>Mamiellaceae</taxon>
        <taxon>Micromonas</taxon>
    </lineage>
</organism>
<proteinExistence type="predicted"/>
<gene>
    <name evidence="3" type="ORF">MICPUCDRAFT_50005</name>
</gene>
<name>C1MH05_MICPC</name>
<dbReference type="OMA" id="MCHRATE"/>
<keyword evidence="4" id="KW-1185">Reference proteome</keyword>
<dbReference type="GeneID" id="9680712"/>
<dbReference type="EMBL" id="GG663735">
    <property type="protein sequence ID" value="EEH60121.1"/>
    <property type="molecule type" value="Genomic_DNA"/>
</dbReference>
<dbReference type="KEGG" id="mpp:MICPUCDRAFT_50005"/>
<reference evidence="3 4" key="1">
    <citation type="journal article" date="2009" name="Science">
        <title>Green evolution and dynamic adaptations revealed by genomes of the marine picoeukaryotes Micromonas.</title>
        <authorList>
            <person name="Worden A.Z."/>
            <person name="Lee J.H."/>
            <person name="Mock T."/>
            <person name="Rouze P."/>
            <person name="Simmons M.P."/>
            <person name="Aerts A.L."/>
            <person name="Allen A.E."/>
            <person name="Cuvelier M.L."/>
            <person name="Derelle E."/>
            <person name="Everett M.V."/>
            <person name="Foulon E."/>
            <person name="Grimwood J."/>
            <person name="Gundlach H."/>
            <person name="Henrissat B."/>
            <person name="Napoli C."/>
            <person name="McDonald S.M."/>
            <person name="Parker M.S."/>
            <person name="Rombauts S."/>
            <person name="Salamov A."/>
            <person name="Von Dassow P."/>
            <person name="Badger J.H."/>
            <person name="Coutinho P.M."/>
            <person name="Demir E."/>
            <person name="Dubchak I."/>
            <person name="Gentemann C."/>
            <person name="Eikrem W."/>
            <person name="Gready J.E."/>
            <person name="John U."/>
            <person name="Lanier W."/>
            <person name="Lindquist E.A."/>
            <person name="Lucas S."/>
            <person name="Mayer K.F."/>
            <person name="Moreau H."/>
            <person name="Not F."/>
            <person name="Otillar R."/>
            <person name="Panaud O."/>
            <person name="Pangilinan J."/>
            <person name="Paulsen I."/>
            <person name="Piegu B."/>
            <person name="Poliakov A."/>
            <person name="Robbens S."/>
            <person name="Schmutz J."/>
            <person name="Toulza E."/>
            <person name="Wyss T."/>
            <person name="Zelensky A."/>
            <person name="Zhou K."/>
            <person name="Armbrust E.V."/>
            <person name="Bhattacharya D."/>
            <person name="Goodenough U.W."/>
            <person name="Van de Peer Y."/>
            <person name="Grigoriev I.V."/>
        </authorList>
    </citation>
    <scope>NUCLEOTIDE SEQUENCE [LARGE SCALE GENOMIC DNA]</scope>
    <source>
        <strain evidence="3 4">CCMP1545</strain>
    </source>
</reference>
<feature type="compositionally biased region" description="Basic and acidic residues" evidence="1">
    <location>
        <begin position="188"/>
        <end position="206"/>
    </location>
</feature>
<dbReference type="RefSeq" id="XP_003054869.1">
    <property type="nucleotide sequence ID" value="XM_003054823.1"/>
</dbReference>
<feature type="signal peptide" evidence="2">
    <location>
        <begin position="1"/>
        <end position="23"/>
    </location>
</feature>
<evidence type="ECO:0000313" key="4">
    <source>
        <dbReference type="Proteomes" id="UP000001876"/>
    </source>
</evidence>
<dbReference type="Proteomes" id="UP000001876">
    <property type="component" value="Unassembled WGS sequence"/>
</dbReference>
<dbReference type="AlphaFoldDB" id="C1MH05"/>
<evidence type="ECO:0000313" key="3">
    <source>
        <dbReference type="EMBL" id="EEH60121.1"/>
    </source>
</evidence>
<accession>C1MH05</accession>
<dbReference type="OrthoDB" id="497068at2759"/>
<keyword evidence="2" id="KW-0732">Signal</keyword>
<evidence type="ECO:0000256" key="2">
    <source>
        <dbReference type="SAM" id="SignalP"/>
    </source>
</evidence>
<evidence type="ECO:0000256" key="1">
    <source>
        <dbReference type="SAM" id="MobiDB-lite"/>
    </source>
</evidence>
<feature type="chain" id="PRO_5002910449" evidence="2">
    <location>
        <begin position="24"/>
        <end position="358"/>
    </location>
</feature>
<protein>
    <submittedName>
        <fullName evidence="3">Predicted protein</fullName>
    </submittedName>
</protein>